<proteinExistence type="predicted"/>
<accession>A0ABV2WWU5</accession>
<sequence>MGRRLAHGGGDPEARLRETTTAATEIARKFPRLRDRIEAAAGTGYTAAPDRSFEFGLAALLEGLQKSLPDRAGG</sequence>
<evidence type="ECO:0000256" key="3">
    <source>
        <dbReference type="SAM" id="MobiDB-lite"/>
    </source>
</evidence>
<feature type="domain" description="Tetracycline repressor TetR C-terminal" evidence="4">
    <location>
        <begin position="11"/>
        <end position="66"/>
    </location>
</feature>
<dbReference type="Proteomes" id="UP001550628">
    <property type="component" value="Unassembled WGS sequence"/>
</dbReference>
<gene>
    <name evidence="5" type="ORF">ABZ510_26270</name>
</gene>
<comment type="caution">
    <text evidence="5">The sequence shown here is derived from an EMBL/GenBank/DDBJ whole genome shotgun (WGS) entry which is preliminary data.</text>
</comment>
<dbReference type="EMBL" id="JBEYBF010000023">
    <property type="protein sequence ID" value="MEU1955357.1"/>
    <property type="molecule type" value="Genomic_DNA"/>
</dbReference>
<reference evidence="5 6" key="1">
    <citation type="submission" date="2024-06" db="EMBL/GenBank/DDBJ databases">
        <title>The Natural Products Discovery Center: Release of the First 8490 Sequenced Strains for Exploring Actinobacteria Biosynthetic Diversity.</title>
        <authorList>
            <person name="Kalkreuter E."/>
            <person name="Kautsar S.A."/>
            <person name="Yang D."/>
            <person name="Bader C.D."/>
            <person name="Teijaro C.N."/>
            <person name="Fluegel L."/>
            <person name="Davis C.M."/>
            <person name="Simpson J.R."/>
            <person name="Lauterbach L."/>
            <person name="Steele A.D."/>
            <person name="Gui C."/>
            <person name="Meng S."/>
            <person name="Li G."/>
            <person name="Viehrig K."/>
            <person name="Ye F."/>
            <person name="Su P."/>
            <person name="Kiefer A.F."/>
            <person name="Nichols A."/>
            <person name="Cepeda A.J."/>
            <person name="Yan W."/>
            <person name="Fan B."/>
            <person name="Jiang Y."/>
            <person name="Adhikari A."/>
            <person name="Zheng C.-J."/>
            <person name="Schuster L."/>
            <person name="Cowan T.M."/>
            <person name="Smanski M.J."/>
            <person name="Chevrette M.G."/>
            <person name="De Carvalho L.P.S."/>
            <person name="Shen B."/>
        </authorList>
    </citation>
    <scope>NUCLEOTIDE SEQUENCE [LARGE SCALE GENOMIC DNA]</scope>
    <source>
        <strain evidence="5 6">NPDC019708</strain>
    </source>
</reference>
<evidence type="ECO:0000256" key="2">
    <source>
        <dbReference type="ARBA" id="ARBA00023163"/>
    </source>
</evidence>
<feature type="region of interest" description="Disordered" evidence="3">
    <location>
        <begin position="1"/>
        <end position="23"/>
    </location>
</feature>
<protein>
    <submittedName>
        <fullName evidence="5">TetR/AcrR family transcriptional regulator C-terminal domain-containing protein</fullName>
    </submittedName>
</protein>
<organism evidence="5 6">
    <name type="scientific">Nocardia rhamnosiphila</name>
    <dbReference type="NCBI Taxonomy" id="426716"/>
    <lineage>
        <taxon>Bacteria</taxon>
        <taxon>Bacillati</taxon>
        <taxon>Actinomycetota</taxon>
        <taxon>Actinomycetes</taxon>
        <taxon>Mycobacteriales</taxon>
        <taxon>Nocardiaceae</taxon>
        <taxon>Nocardia</taxon>
    </lineage>
</organism>
<keyword evidence="6" id="KW-1185">Reference proteome</keyword>
<evidence type="ECO:0000313" key="5">
    <source>
        <dbReference type="EMBL" id="MEU1955357.1"/>
    </source>
</evidence>
<keyword evidence="1" id="KW-0805">Transcription regulation</keyword>
<dbReference type="InterPro" id="IPR036271">
    <property type="entry name" value="Tet_transcr_reg_TetR-rel_C_sf"/>
</dbReference>
<dbReference type="SUPFAM" id="SSF48498">
    <property type="entry name" value="Tetracyclin repressor-like, C-terminal domain"/>
    <property type="match status" value="1"/>
</dbReference>
<evidence type="ECO:0000259" key="4">
    <source>
        <dbReference type="Pfam" id="PF02909"/>
    </source>
</evidence>
<evidence type="ECO:0000256" key="1">
    <source>
        <dbReference type="ARBA" id="ARBA00023015"/>
    </source>
</evidence>
<keyword evidence="2" id="KW-0804">Transcription</keyword>
<dbReference type="RefSeq" id="WP_357114220.1">
    <property type="nucleotide sequence ID" value="NZ_JBEYBE010000015.1"/>
</dbReference>
<dbReference type="Gene3D" id="1.10.357.10">
    <property type="entry name" value="Tetracycline Repressor, domain 2"/>
    <property type="match status" value="1"/>
</dbReference>
<name>A0ABV2WWU5_9NOCA</name>
<evidence type="ECO:0000313" key="6">
    <source>
        <dbReference type="Proteomes" id="UP001550628"/>
    </source>
</evidence>
<dbReference type="Pfam" id="PF02909">
    <property type="entry name" value="TetR_C_1"/>
    <property type="match status" value="1"/>
</dbReference>
<dbReference type="InterPro" id="IPR004111">
    <property type="entry name" value="Repressor_TetR_C"/>
</dbReference>